<evidence type="ECO:0000256" key="2">
    <source>
        <dbReference type="ARBA" id="ARBA00022617"/>
    </source>
</evidence>
<comment type="function">
    <text evidence="9">Involved in coproporphyrin-dependent heme b biosynthesis. Catalyzes the decarboxylation of Fe-coproporphyrin III (coproheme) to heme b (protoheme IX), the last step of the pathway. The reaction occurs in a stepwise manner with a three-propionate intermediate.</text>
</comment>
<gene>
    <name evidence="10" type="primary">hemQ</name>
    <name evidence="9" type="synonym">chdC</name>
    <name evidence="10" type="ORF">R7226_00955</name>
</gene>
<keyword evidence="11" id="KW-1185">Reference proteome</keyword>
<evidence type="ECO:0000256" key="3">
    <source>
        <dbReference type="ARBA" id="ARBA00022723"/>
    </source>
</evidence>
<dbReference type="Proteomes" id="UP001284601">
    <property type="component" value="Unassembled WGS sequence"/>
</dbReference>
<comment type="cofactor">
    <cofactor evidence="9">
        <name>Fe-coproporphyrin III</name>
        <dbReference type="ChEBI" id="CHEBI:68438"/>
    </cofactor>
    <text evidence="9">Fe-coproporphyrin III acts as both substrate and redox cofactor.</text>
</comment>
<name>A0ABU4HHV0_9ACTN</name>
<proteinExistence type="inferred from homology"/>
<evidence type="ECO:0000256" key="6">
    <source>
        <dbReference type="ARBA" id="ARBA00030236"/>
    </source>
</evidence>
<dbReference type="SUPFAM" id="SSF54909">
    <property type="entry name" value="Dimeric alpha+beta barrel"/>
    <property type="match status" value="1"/>
</dbReference>
<dbReference type="HAMAP" id="MF_02244">
    <property type="entry name" value="Coproheme_decarbox_2"/>
    <property type="match status" value="1"/>
</dbReference>
<feature type="binding site" description="axial binding residue" evidence="9">
    <location>
        <position position="147"/>
    </location>
    <ligand>
        <name>Fe-coproporphyrin III</name>
        <dbReference type="ChEBI" id="CHEBI:68438"/>
    </ligand>
    <ligandPart>
        <name>Fe</name>
        <dbReference type="ChEBI" id="CHEBI:18248"/>
    </ligandPart>
</feature>
<sequence length="222" mass="24664">MTAEQNLFTLYAAFSAPAARRLAPERRAAAAVEAAAALASSGATVRGTYSLQGFRAEADLLLWLIAPTADALQDAIVAFRQTELGRSLDAHWTNIGVHREAEFAKSHIPAFLAGEEPRKYVCVYPFVRSLEWYLLEPDARSGMLREHGMMGREYPDVRANTVSAFALGDYEWLLAFEADDLTRIVDLMRHLRGADARRHTREELPFFTGIRKGLADVVADLP</sequence>
<evidence type="ECO:0000256" key="1">
    <source>
        <dbReference type="ARBA" id="ARBA00014413"/>
    </source>
</evidence>
<dbReference type="Pfam" id="PF06778">
    <property type="entry name" value="Chlor_dismutase"/>
    <property type="match status" value="1"/>
</dbReference>
<dbReference type="Gene3D" id="3.30.70.1030">
    <property type="entry name" value="Apc35880, domain 1"/>
    <property type="match status" value="2"/>
</dbReference>
<comment type="caution">
    <text evidence="10">The sequence shown here is derived from an EMBL/GenBank/DDBJ whole genome shotgun (WGS) entry which is preliminary data.</text>
</comment>
<dbReference type="PANTHER" id="PTHR36843:SF1">
    <property type="entry name" value="COPROHEME DECARBOXYLASE"/>
    <property type="match status" value="1"/>
</dbReference>
<evidence type="ECO:0000256" key="9">
    <source>
        <dbReference type="HAMAP-Rule" id="MF_02244"/>
    </source>
</evidence>
<dbReference type="GO" id="GO:0016491">
    <property type="term" value="F:oxidoreductase activity"/>
    <property type="evidence" value="ECO:0007669"/>
    <property type="project" value="UniProtKB-KW"/>
</dbReference>
<dbReference type="InterPro" id="IPR010644">
    <property type="entry name" value="ChdC/CLD"/>
</dbReference>
<evidence type="ECO:0000313" key="11">
    <source>
        <dbReference type="Proteomes" id="UP001284601"/>
    </source>
</evidence>
<dbReference type="EMBL" id="JAWSTH010000001">
    <property type="protein sequence ID" value="MDW5592886.1"/>
    <property type="molecule type" value="Genomic_DNA"/>
</dbReference>
<comment type="similarity">
    <text evidence="9">Belongs to the ChdC family. Type 2 subfamily.</text>
</comment>
<accession>A0ABU4HHV0</accession>
<keyword evidence="3 9" id="KW-0479">Metal-binding</keyword>
<keyword evidence="4 9" id="KW-0408">Iron</keyword>
<evidence type="ECO:0000256" key="8">
    <source>
        <dbReference type="ARBA" id="ARBA00050019"/>
    </source>
</evidence>
<keyword evidence="2 9" id="KW-0349">Heme</keyword>
<evidence type="ECO:0000256" key="4">
    <source>
        <dbReference type="ARBA" id="ARBA00023004"/>
    </source>
</evidence>
<comment type="pathway">
    <text evidence="9">Porphyrin-containing compound metabolism; protoheme biosynthesis.</text>
</comment>
<comment type="catalytic activity">
    <reaction evidence="9">
        <text>Fe-coproporphyrin III + H2O2 + H(+) = harderoheme III + CO2 + 2 H2O</text>
        <dbReference type="Rhea" id="RHEA:57940"/>
        <dbReference type="ChEBI" id="CHEBI:15377"/>
        <dbReference type="ChEBI" id="CHEBI:15378"/>
        <dbReference type="ChEBI" id="CHEBI:16240"/>
        <dbReference type="ChEBI" id="CHEBI:16526"/>
        <dbReference type="ChEBI" id="CHEBI:68438"/>
        <dbReference type="ChEBI" id="CHEBI:142463"/>
    </reaction>
</comment>
<dbReference type="PANTHER" id="PTHR36843">
    <property type="entry name" value="HEME-DEPENDENT PEROXIDASE YWFI-RELATED"/>
    <property type="match status" value="1"/>
</dbReference>
<evidence type="ECO:0000256" key="7">
    <source>
        <dbReference type="ARBA" id="ARBA00049896"/>
    </source>
</evidence>
<comment type="catalytic activity">
    <reaction evidence="7">
        <text>Fe-coproporphyrin III + 2 H2O2 + 2 H(+) = heme b + 2 CO2 + 4 H2O</text>
        <dbReference type="Rhea" id="RHEA:56516"/>
        <dbReference type="ChEBI" id="CHEBI:15377"/>
        <dbReference type="ChEBI" id="CHEBI:15378"/>
        <dbReference type="ChEBI" id="CHEBI:16240"/>
        <dbReference type="ChEBI" id="CHEBI:16526"/>
        <dbReference type="ChEBI" id="CHEBI:60344"/>
        <dbReference type="ChEBI" id="CHEBI:68438"/>
        <dbReference type="EC" id="1.3.98.5"/>
    </reaction>
    <physiologicalReaction direction="left-to-right" evidence="7">
        <dbReference type="Rhea" id="RHEA:56517"/>
    </physiologicalReaction>
</comment>
<dbReference type="EC" id="1.3.98.5" evidence="8 9"/>
<evidence type="ECO:0000256" key="5">
    <source>
        <dbReference type="ARBA" id="ARBA00029882"/>
    </source>
</evidence>
<keyword evidence="9" id="KW-0350">Heme biosynthesis</keyword>
<keyword evidence="9 10" id="KW-0560">Oxidoreductase</keyword>
<organism evidence="10 11">
    <name type="scientific">Conexibacter stalactiti</name>
    <dbReference type="NCBI Taxonomy" id="1940611"/>
    <lineage>
        <taxon>Bacteria</taxon>
        <taxon>Bacillati</taxon>
        <taxon>Actinomycetota</taxon>
        <taxon>Thermoleophilia</taxon>
        <taxon>Solirubrobacterales</taxon>
        <taxon>Conexibacteraceae</taxon>
        <taxon>Conexibacter</taxon>
    </lineage>
</organism>
<reference evidence="11" key="1">
    <citation type="submission" date="2023-07" db="EMBL/GenBank/DDBJ databases">
        <title>Conexibacter stalactiti sp. nov., isolated from stalactites in a lava cave and emended description of the genus Conexibacter.</title>
        <authorList>
            <person name="Lee S.D."/>
        </authorList>
    </citation>
    <scope>NUCLEOTIDE SEQUENCE [LARGE SCALE GENOMIC DNA]</scope>
    <source>
        <strain evidence="11">KCTC 39840</strain>
    </source>
</reference>
<evidence type="ECO:0000313" key="10">
    <source>
        <dbReference type="EMBL" id="MDW5592886.1"/>
    </source>
</evidence>
<protein>
    <recommendedName>
        <fullName evidence="1 9">Coproheme decarboxylase</fullName>
        <ecNumber evidence="8 9">1.3.98.5</ecNumber>
    </recommendedName>
    <alternativeName>
        <fullName evidence="5 9">Coproheme III oxidative decarboxylase</fullName>
    </alternativeName>
    <alternativeName>
        <fullName evidence="6 9">Hydrogen peroxide-dependent heme synthase</fullName>
    </alternativeName>
</protein>
<comment type="catalytic activity">
    <reaction evidence="9">
        <text>harderoheme III + H2O2 + H(+) = heme b + CO2 + 2 H2O</text>
        <dbReference type="Rhea" id="RHEA:57944"/>
        <dbReference type="ChEBI" id="CHEBI:15377"/>
        <dbReference type="ChEBI" id="CHEBI:15378"/>
        <dbReference type="ChEBI" id="CHEBI:16240"/>
        <dbReference type="ChEBI" id="CHEBI:16526"/>
        <dbReference type="ChEBI" id="CHEBI:60344"/>
        <dbReference type="ChEBI" id="CHEBI:142463"/>
    </reaction>
</comment>
<feature type="active site" evidence="9">
    <location>
        <position position="124"/>
    </location>
</feature>
<dbReference type="InterPro" id="IPR011008">
    <property type="entry name" value="Dimeric_a/b-barrel"/>
</dbReference>
<dbReference type="NCBIfam" id="NF042928">
    <property type="entry name" value="HemQ_actino"/>
    <property type="match status" value="1"/>
</dbReference>